<feature type="domain" description="Integrase catalytic" evidence="1">
    <location>
        <begin position="208"/>
        <end position="403"/>
    </location>
</feature>
<evidence type="ECO:0000313" key="3">
    <source>
        <dbReference type="RefSeq" id="XP_026100699.1"/>
    </source>
</evidence>
<dbReference type="AlphaFoldDB" id="A0A6P6MWI5"/>
<dbReference type="InterPro" id="IPR001584">
    <property type="entry name" value="Integrase_cat-core"/>
</dbReference>
<reference evidence="3" key="1">
    <citation type="submission" date="2025-08" db="UniProtKB">
        <authorList>
            <consortium name="RefSeq"/>
        </authorList>
    </citation>
    <scope>IDENTIFICATION</scope>
    <source>
        <strain evidence="3">Wakin</strain>
        <tissue evidence="3">Muscle</tissue>
    </source>
</reference>
<dbReference type="GO" id="GO:0015074">
    <property type="term" value="P:DNA integration"/>
    <property type="evidence" value="ECO:0007669"/>
    <property type="project" value="InterPro"/>
</dbReference>
<dbReference type="KEGG" id="caua:113071560"/>
<dbReference type="PANTHER" id="PTHR47331">
    <property type="entry name" value="PHD-TYPE DOMAIN-CONTAINING PROTEIN"/>
    <property type="match status" value="1"/>
</dbReference>
<dbReference type="PROSITE" id="PS50994">
    <property type="entry name" value="INTEGRASE"/>
    <property type="match status" value="1"/>
</dbReference>
<dbReference type="RefSeq" id="XP_026100699.1">
    <property type="nucleotide sequence ID" value="XM_026244914.1"/>
</dbReference>
<dbReference type="GO" id="GO:0003676">
    <property type="term" value="F:nucleic acid binding"/>
    <property type="evidence" value="ECO:0007669"/>
    <property type="project" value="InterPro"/>
</dbReference>
<dbReference type="Pfam" id="PF18701">
    <property type="entry name" value="DUF5641"/>
    <property type="match status" value="1"/>
</dbReference>
<dbReference type="Gene3D" id="3.30.420.10">
    <property type="entry name" value="Ribonuclease H-like superfamily/Ribonuclease H"/>
    <property type="match status" value="1"/>
</dbReference>
<dbReference type="SUPFAM" id="SSF53098">
    <property type="entry name" value="Ribonuclease H-like"/>
    <property type="match status" value="1"/>
</dbReference>
<dbReference type="InterPro" id="IPR036397">
    <property type="entry name" value="RNaseH_sf"/>
</dbReference>
<dbReference type="Proteomes" id="UP000515129">
    <property type="component" value="Unplaced"/>
</dbReference>
<accession>A0A6P6MWI5</accession>
<proteinExistence type="predicted"/>
<sequence length="520" mass="58942">MEVRTHATTCLNPNPGLGSHRFERFSSWKSLKRAIASIVHIALSFKNNEKTCHGWHRCESSFTPDILTQAENVIIRCVQREAYKVEIACLENEKAIPKQSSFKRLNPVLEDGLLRIGGRLEQSILLSSEKHPLIIPGHKYIATLINHYHEKVNHQGRIFTDGAIRTGGFWIVGAKRRINGILNKCITCRKQRGKTAEQKMADLPPDRISMEPPFTNVGLDVFGPWNVSARRTRGGHAFIKRWAVIFTCLSVRAIHIELIESMDTSSFINALRRFFAIRGPAKIIRSDCGTNFTGACKELNILAVSTKDTSMTKYLSEEGCKWIFNPPHSSHMGGAWERMIGLARRILDSMLPQISSSHLTHKMLSTLMAEVCAIVNARPLVSISTDPESPLLLTPAMILSQKVCTQSTPLGPFEGADLYRKQWKRVQYLASLFWERWRREYIASLQPRKKWQDNKPNIKEGDLVLLKDNQVKRNEWPMALVTKAIVDSDGKVRKLELKVTKNGTAKTFLRPITEVILLMS</sequence>
<organism evidence="2 3">
    <name type="scientific">Carassius auratus</name>
    <name type="common">Goldfish</name>
    <dbReference type="NCBI Taxonomy" id="7957"/>
    <lineage>
        <taxon>Eukaryota</taxon>
        <taxon>Metazoa</taxon>
        <taxon>Chordata</taxon>
        <taxon>Craniata</taxon>
        <taxon>Vertebrata</taxon>
        <taxon>Euteleostomi</taxon>
        <taxon>Actinopterygii</taxon>
        <taxon>Neopterygii</taxon>
        <taxon>Teleostei</taxon>
        <taxon>Ostariophysi</taxon>
        <taxon>Cypriniformes</taxon>
        <taxon>Cyprinidae</taxon>
        <taxon>Cyprininae</taxon>
        <taxon>Carassius</taxon>
    </lineage>
</organism>
<dbReference type="PANTHER" id="PTHR47331:SF6">
    <property type="entry name" value="DOUBLECORTIN DOMAIN-CONTAINING PROTEIN"/>
    <property type="match status" value="1"/>
</dbReference>
<protein>
    <submittedName>
        <fullName evidence="3">Uncharacterized protein LOC113071560</fullName>
    </submittedName>
</protein>
<evidence type="ECO:0000259" key="1">
    <source>
        <dbReference type="PROSITE" id="PS50994"/>
    </source>
</evidence>
<dbReference type="OrthoDB" id="10068969at2759"/>
<evidence type="ECO:0000313" key="2">
    <source>
        <dbReference type="Proteomes" id="UP000515129"/>
    </source>
</evidence>
<keyword evidence="2" id="KW-1185">Reference proteome</keyword>
<dbReference type="InterPro" id="IPR012337">
    <property type="entry name" value="RNaseH-like_sf"/>
</dbReference>
<dbReference type="InterPro" id="IPR040676">
    <property type="entry name" value="DUF5641"/>
</dbReference>
<gene>
    <name evidence="3" type="primary">LOC113071560</name>
</gene>
<dbReference type="GeneID" id="113071560"/>
<name>A0A6P6MWI5_CARAU</name>